<accession>A0A8H7ENN3</accession>
<dbReference type="SUPFAM" id="SSF46785">
    <property type="entry name" value="Winged helix' DNA-binding domain"/>
    <property type="match status" value="1"/>
</dbReference>
<dbReference type="OrthoDB" id="340227at2759"/>
<feature type="region of interest" description="Disordered" evidence="3">
    <location>
        <begin position="1"/>
        <end position="194"/>
    </location>
</feature>
<dbReference type="Proteomes" id="UP000605846">
    <property type="component" value="Unassembled WGS sequence"/>
</dbReference>
<dbReference type="AlphaFoldDB" id="A0A8H7ENN3"/>
<feature type="compositionally biased region" description="Basic and acidic residues" evidence="3">
    <location>
        <begin position="141"/>
        <end position="161"/>
    </location>
</feature>
<dbReference type="InterPro" id="IPR006630">
    <property type="entry name" value="La_HTH"/>
</dbReference>
<proteinExistence type="predicted"/>
<feature type="region of interest" description="Disordered" evidence="3">
    <location>
        <begin position="721"/>
        <end position="755"/>
    </location>
</feature>
<dbReference type="EMBL" id="JABAYA010000112">
    <property type="protein sequence ID" value="KAF7724762.1"/>
    <property type="molecule type" value="Genomic_DNA"/>
</dbReference>
<feature type="region of interest" description="Disordered" evidence="3">
    <location>
        <begin position="324"/>
        <end position="345"/>
    </location>
</feature>
<dbReference type="PANTHER" id="PTHR22792:SF132">
    <property type="entry name" value="LA-RELATED PROTEIN 1"/>
    <property type="match status" value="1"/>
</dbReference>
<dbReference type="FunFam" id="1.10.10.10:FF:000131">
    <property type="entry name" value="la-related protein 1B isoform X2"/>
    <property type="match status" value="1"/>
</dbReference>
<protein>
    <submittedName>
        <fullName evidence="5">La ribonucleoprotein domain member 1</fullName>
    </submittedName>
</protein>
<keyword evidence="6" id="KW-1185">Reference proteome</keyword>
<gene>
    <name evidence="5" type="primary">LARP1_1</name>
    <name evidence="5" type="ORF">EC973_000790</name>
</gene>
<dbReference type="GO" id="GO:0010494">
    <property type="term" value="C:cytoplasmic stress granule"/>
    <property type="evidence" value="ECO:0007669"/>
    <property type="project" value="TreeGrafter"/>
</dbReference>
<reference evidence="5" key="1">
    <citation type="submission" date="2020-01" db="EMBL/GenBank/DDBJ databases">
        <title>Genome Sequencing of Three Apophysomyces-Like Fungal Strains Confirms a Novel Fungal Genus in the Mucoromycota with divergent Burkholderia-like Endosymbiotic Bacteria.</title>
        <authorList>
            <person name="Stajich J.E."/>
            <person name="Macias A.M."/>
            <person name="Carter-House D."/>
            <person name="Lovett B."/>
            <person name="Kasson L.R."/>
            <person name="Berry K."/>
            <person name="Grigoriev I."/>
            <person name="Chang Y."/>
            <person name="Spatafora J."/>
            <person name="Kasson M.T."/>
        </authorList>
    </citation>
    <scope>NUCLEOTIDE SEQUENCE</scope>
    <source>
        <strain evidence="5">NRRL A-21654</strain>
    </source>
</reference>
<dbReference type="SMART" id="SM00715">
    <property type="entry name" value="LA"/>
    <property type="match status" value="1"/>
</dbReference>
<evidence type="ECO:0000256" key="2">
    <source>
        <dbReference type="PROSITE-ProRule" id="PRU00332"/>
    </source>
</evidence>
<evidence type="ECO:0000256" key="3">
    <source>
        <dbReference type="SAM" id="MobiDB-lite"/>
    </source>
</evidence>
<sequence>MVSTTPSTAEKPEAVVVEQNDDTTKKDLEKPTVPAPAPPVNVWQVRKSTATENGKESETSLAAAASEAWPAPQETLEVEEQPDQKKEKITLPKGRGQWKPYTPTITHSTPTPTGRSRSTRGGRPASNKDRKARRGSQPTLTKKEKEEGSKPEVAGECKTNDAQEAEAAALRFSRPSFRGRGRGRGRGGFRRHEFGFPPRTRPMYVNVDAETLKVYILQQIEYYFSIDNLCKDLFLRGQMDAQGYVDLKLLANFNRVKGLTTDMSLILEALQQSELLELSNGKIRRKEGWETWVLPAVANNEATREVPKPAVAAAHPTLASLAGNGPSVMLSKKPTAAPNSVERRKSHIKEEVKEEDDVFDFEDDWVDGSRANTVKKYYLSDDDSEFDDDDDLEIDDDTVARIMIVTQRKRDKTHTSFDRAKMNDEISEMINEGLYEYENGIHEYKSNNVKVGTIDPEQFAQLSASAKRESELSKPNKAKPIKTSKKAPRFYPVRPESLPSSAFYGSTPRSASKKDHDHGHVGWVLSDQPYHYNPADLLSTSLGKSPAMTDILSTSMDMAHSFPNFQHPSHELLRENGFVQHKYHKYHAKALKERKQLGVGQSQEMNTLFRFWSHFLRDHFNKRMYNEFKKLAVEDANQNYRYGLECLFRLYSYGLEKRFRSEVFEDFQELTLADYDNGHLYGLEKFWAYLYYRKDKKKRELNERLTTLLAKYKTVKDFRNAEAPKKEEGECYKVPHHGKQRGSVSGPSGAQAVHA</sequence>
<dbReference type="Pfam" id="PF21071">
    <property type="entry name" value="LARP1_HEAT"/>
    <property type="match status" value="1"/>
</dbReference>
<dbReference type="Gene3D" id="1.10.10.10">
    <property type="entry name" value="Winged helix-like DNA-binding domain superfamily/Winged helix DNA-binding domain"/>
    <property type="match status" value="1"/>
</dbReference>
<dbReference type="GO" id="GO:0048255">
    <property type="term" value="P:mRNA stabilization"/>
    <property type="evidence" value="ECO:0007669"/>
    <property type="project" value="InterPro"/>
</dbReference>
<feature type="domain" description="HTH La-type RNA-binding" evidence="4">
    <location>
        <begin position="206"/>
        <end position="295"/>
    </location>
</feature>
<dbReference type="SMART" id="SM00684">
    <property type="entry name" value="DM15"/>
    <property type="match status" value="3"/>
</dbReference>
<dbReference type="InterPro" id="IPR036388">
    <property type="entry name" value="WH-like_DNA-bd_sf"/>
</dbReference>
<feature type="compositionally biased region" description="Basic residues" evidence="3">
    <location>
        <begin position="476"/>
        <end position="487"/>
    </location>
</feature>
<dbReference type="Pfam" id="PF05383">
    <property type="entry name" value="La"/>
    <property type="match status" value="1"/>
</dbReference>
<keyword evidence="1 2" id="KW-0694">RNA-binding</keyword>
<feature type="compositionally biased region" description="Low complexity" evidence="3">
    <location>
        <begin position="100"/>
        <end position="124"/>
    </location>
</feature>
<evidence type="ECO:0000313" key="5">
    <source>
        <dbReference type="EMBL" id="KAF7724762.1"/>
    </source>
</evidence>
<feature type="region of interest" description="Disordered" evidence="3">
    <location>
        <begin position="463"/>
        <end position="487"/>
    </location>
</feature>
<keyword evidence="5" id="KW-0687">Ribonucleoprotein</keyword>
<feature type="compositionally biased region" description="Low complexity" evidence="3">
    <location>
        <begin position="59"/>
        <end position="68"/>
    </location>
</feature>
<dbReference type="GO" id="GO:0000339">
    <property type="term" value="F:RNA cap binding"/>
    <property type="evidence" value="ECO:0007669"/>
    <property type="project" value="InterPro"/>
</dbReference>
<dbReference type="InterPro" id="IPR045180">
    <property type="entry name" value="La_dom_prot"/>
</dbReference>
<dbReference type="PROSITE" id="PS50961">
    <property type="entry name" value="HTH_LA"/>
    <property type="match status" value="1"/>
</dbReference>
<dbReference type="InterPro" id="IPR006607">
    <property type="entry name" value="DM15"/>
</dbReference>
<organism evidence="5 6">
    <name type="scientific">Apophysomyces ossiformis</name>
    <dbReference type="NCBI Taxonomy" id="679940"/>
    <lineage>
        <taxon>Eukaryota</taxon>
        <taxon>Fungi</taxon>
        <taxon>Fungi incertae sedis</taxon>
        <taxon>Mucoromycota</taxon>
        <taxon>Mucoromycotina</taxon>
        <taxon>Mucoromycetes</taxon>
        <taxon>Mucorales</taxon>
        <taxon>Mucorineae</taxon>
        <taxon>Mucoraceae</taxon>
        <taxon>Apophysomyces</taxon>
    </lineage>
</organism>
<evidence type="ECO:0000259" key="4">
    <source>
        <dbReference type="PROSITE" id="PS50961"/>
    </source>
</evidence>
<dbReference type="InterPro" id="IPR036390">
    <property type="entry name" value="WH_DNA-bd_sf"/>
</dbReference>
<dbReference type="GO" id="GO:0045727">
    <property type="term" value="P:positive regulation of translation"/>
    <property type="evidence" value="ECO:0007669"/>
    <property type="project" value="TreeGrafter"/>
</dbReference>
<feature type="compositionally biased region" description="Basic residues" evidence="3">
    <location>
        <begin position="177"/>
        <end position="189"/>
    </location>
</feature>
<dbReference type="CDD" id="cd07323">
    <property type="entry name" value="LAM"/>
    <property type="match status" value="1"/>
</dbReference>
<dbReference type="GO" id="GO:0005829">
    <property type="term" value="C:cytosol"/>
    <property type="evidence" value="ECO:0007669"/>
    <property type="project" value="TreeGrafter"/>
</dbReference>
<name>A0A8H7ENN3_9FUNG</name>
<dbReference type="GO" id="GO:1990904">
    <property type="term" value="C:ribonucleoprotein complex"/>
    <property type="evidence" value="ECO:0007669"/>
    <property type="project" value="UniProtKB-KW"/>
</dbReference>
<evidence type="ECO:0000256" key="1">
    <source>
        <dbReference type="ARBA" id="ARBA00022884"/>
    </source>
</evidence>
<dbReference type="PANTHER" id="PTHR22792">
    <property type="entry name" value="LUPUS LA PROTEIN-RELATED"/>
    <property type="match status" value="1"/>
</dbReference>
<comment type="caution">
    <text evidence="5">The sequence shown here is derived from an EMBL/GenBank/DDBJ whole genome shotgun (WGS) entry which is preliminary data.</text>
</comment>
<feature type="compositionally biased region" description="Basic and acidic residues" evidence="3">
    <location>
        <begin position="721"/>
        <end position="733"/>
    </location>
</feature>
<evidence type="ECO:0000313" key="6">
    <source>
        <dbReference type="Proteomes" id="UP000605846"/>
    </source>
</evidence>